<organism evidence="4 5">
    <name type="scientific">Ruficoccus amylovorans</name>
    <dbReference type="NCBI Taxonomy" id="1804625"/>
    <lineage>
        <taxon>Bacteria</taxon>
        <taxon>Pseudomonadati</taxon>
        <taxon>Verrucomicrobiota</taxon>
        <taxon>Opitutia</taxon>
        <taxon>Puniceicoccales</taxon>
        <taxon>Cerasicoccaceae</taxon>
        <taxon>Ruficoccus</taxon>
    </lineage>
</organism>
<keyword evidence="1" id="KW-0067">ATP-binding</keyword>
<proteinExistence type="predicted"/>
<dbReference type="GO" id="GO:0016787">
    <property type="term" value="F:hydrolase activity"/>
    <property type="evidence" value="ECO:0007669"/>
    <property type="project" value="UniProtKB-KW"/>
</dbReference>
<dbReference type="SUPFAM" id="SSF56059">
    <property type="entry name" value="Glutathione synthetase ATP-binding domain-like"/>
    <property type="match status" value="1"/>
</dbReference>
<dbReference type="GO" id="GO:0005524">
    <property type="term" value="F:ATP binding"/>
    <property type="evidence" value="ECO:0007669"/>
    <property type="project" value="UniProtKB-UniRule"/>
</dbReference>
<protein>
    <submittedName>
        <fullName evidence="4">Alpha/beta fold hydrolase</fullName>
    </submittedName>
</protein>
<dbReference type="PANTHER" id="PTHR43798:SF33">
    <property type="entry name" value="HYDROLASE, PUTATIVE (AFU_ORTHOLOGUE AFUA_2G14860)-RELATED"/>
    <property type="match status" value="1"/>
</dbReference>
<dbReference type="InterPro" id="IPR032816">
    <property type="entry name" value="VTT_dom"/>
</dbReference>
<gene>
    <name evidence="4" type="ORF">H5P28_10710</name>
</gene>
<keyword evidence="2" id="KW-1133">Transmembrane helix</keyword>
<sequence>MLALLASYLWRHFTLPPTGSLRPGQDRVVLPEWRGDGETGGQIELAYRDLPSASGDKDAPVLILVHGIPLMPEAMEGLVPALNAQARLIIPDLPGFGASTRDVPDYSIRAQARAVLDLMDHLGLEKASMLGYSQGSGVVLNVAEIAPERVESLTLLSGIGVQDYELTGDYTLNHGLYGMQLLILTGAREVLPHFGLLDRSMFNVPYARSFWDSDQRPLRSVLETYDGPMLIVHGDQDFYVPPSTAREHHRIVPQSELEMMPGSHLLPVHQPEEVAARVKTFLEEVKTGAAKIRSEASPERLLKAAADEPVARREAAGRTLAFYCALLVAGTQVAEDLTCISAGFLAARGVVPFWAGTVACIFGIFVGDMLLYLAGRVFGRKALHHAPIKWMLKERDLSSMEEWFQQRGPMLIVLSRFMPGTRIPVFFGAGMLHMPTGKFMFYFFIAAAAWTPCLVGLAWWLGDAFIGYFERFEKYAIVGLLGMVVGIMLLLHLVVPMFTWRGRRKLYGRWRRWARWEYWPAWFFYPPVALYVLWLGLRNRGLTLFTAVNPGMADGSGFTGESKADILGKLRGAGEAVAEWTTLDADAPADEKERRLRAFMEERGLGFPLVLKPDIGERGSGVAIIRDWEAARVYLEECPFSVIAQRYVPGREYGVFYVRLPWEEKGRIFGITDKRFTSVTGDGRRPLEELILADNRAVCMEAFFEQKHSDRLSEVVPAGEKYVLAELGTHCRGALFLDGGELATEPLREWFQRVSDTFEGFYFGRYDVRVPSEEDLRAGQNLTVIELNGVSSEATWIYDPKHSVLFAWRTLFEQWRLAFEIAAWNRQEGHRPLSLRATVKAIFRRSVRESFEA</sequence>
<dbReference type="PRINTS" id="PR00111">
    <property type="entry name" value="ABHYDROLASE"/>
</dbReference>
<dbReference type="InterPro" id="IPR050266">
    <property type="entry name" value="AB_hydrolase_sf"/>
</dbReference>
<keyword evidence="4" id="KW-0378">Hydrolase</keyword>
<evidence type="ECO:0000256" key="2">
    <source>
        <dbReference type="SAM" id="Phobius"/>
    </source>
</evidence>
<dbReference type="Gene3D" id="3.30.470.20">
    <property type="entry name" value="ATP-grasp fold, B domain"/>
    <property type="match status" value="1"/>
</dbReference>
<feature type="transmembrane region" description="Helical" evidence="2">
    <location>
        <begin position="353"/>
        <end position="374"/>
    </location>
</feature>
<dbReference type="GO" id="GO:0016020">
    <property type="term" value="C:membrane"/>
    <property type="evidence" value="ECO:0007669"/>
    <property type="project" value="TreeGrafter"/>
</dbReference>
<feature type="domain" description="ATP-grasp" evidence="3">
    <location>
        <begin position="567"/>
        <end position="796"/>
    </location>
</feature>
<evidence type="ECO:0000259" key="3">
    <source>
        <dbReference type="PROSITE" id="PS50975"/>
    </source>
</evidence>
<dbReference type="PANTHER" id="PTHR43798">
    <property type="entry name" value="MONOACYLGLYCEROL LIPASE"/>
    <property type="match status" value="1"/>
</dbReference>
<name>A0A842HHL8_9BACT</name>
<dbReference type="PROSITE" id="PS50975">
    <property type="entry name" value="ATP_GRASP"/>
    <property type="match status" value="1"/>
</dbReference>
<dbReference type="InterPro" id="IPR000073">
    <property type="entry name" value="AB_hydrolase_1"/>
</dbReference>
<comment type="caution">
    <text evidence="4">The sequence shown here is derived from an EMBL/GenBank/DDBJ whole genome shotgun (WGS) entry which is preliminary data.</text>
</comment>
<keyword evidence="1" id="KW-0547">Nucleotide-binding</keyword>
<dbReference type="Pfam" id="PF00561">
    <property type="entry name" value="Abhydrolase_1"/>
    <property type="match status" value="1"/>
</dbReference>
<dbReference type="InterPro" id="IPR029058">
    <property type="entry name" value="AB_hydrolase_fold"/>
</dbReference>
<dbReference type="Proteomes" id="UP000546464">
    <property type="component" value="Unassembled WGS sequence"/>
</dbReference>
<dbReference type="Gene3D" id="3.40.50.1820">
    <property type="entry name" value="alpha/beta hydrolase"/>
    <property type="match status" value="1"/>
</dbReference>
<dbReference type="GO" id="GO:0046872">
    <property type="term" value="F:metal ion binding"/>
    <property type="evidence" value="ECO:0007669"/>
    <property type="project" value="InterPro"/>
</dbReference>
<reference evidence="4 5" key="1">
    <citation type="submission" date="2020-07" db="EMBL/GenBank/DDBJ databases">
        <authorList>
            <person name="Feng X."/>
        </authorList>
    </citation>
    <scope>NUCLEOTIDE SEQUENCE [LARGE SCALE GENOMIC DNA]</scope>
    <source>
        <strain evidence="4 5">JCM31066</strain>
    </source>
</reference>
<evidence type="ECO:0000313" key="5">
    <source>
        <dbReference type="Proteomes" id="UP000546464"/>
    </source>
</evidence>
<evidence type="ECO:0000256" key="1">
    <source>
        <dbReference type="PROSITE-ProRule" id="PRU00409"/>
    </source>
</evidence>
<keyword evidence="2" id="KW-0472">Membrane</keyword>
<feature type="transmembrane region" description="Helical" evidence="2">
    <location>
        <begin position="516"/>
        <end position="537"/>
    </location>
</feature>
<keyword evidence="2" id="KW-0812">Transmembrane</keyword>
<dbReference type="AlphaFoldDB" id="A0A842HHL8"/>
<dbReference type="Pfam" id="PF09335">
    <property type="entry name" value="VTT_dom"/>
    <property type="match status" value="1"/>
</dbReference>
<dbReference type="RefSeq" id="WP_185675699.1">
    <property type="nucleotide sequence ID" value="NZ_JACHVB010000034.1"/>
</dbReference>
<dbReference type="SUPFAM" id="SSF53474">
    <property type="entry name" value="alpha/beta-Hydrolases"/>
    <property type="match status" value="1"/>
</dbReference>
<evidence type="ECO:0000313" key="4">
    <source>
        <dbReference type="EMBL" id="MBC2594731.1"/>
    </source>
</evidence>
<dbReference type="InterPro" id="IPR011761">
    <property type="entry name" value="ATP-grasp"/>
</dbReference>
<feature type="transmembrane region" description="Helical" evidence="2">
    <location>
        <begin position="439"/>
        <end position="462"/>
    </location>
</feature>
<feature type="transmembrane region" description="Helical" evidence="2">
    <location>
        <begin position="474"/>
        <end position="495"/>
    </location>
</feature>
<dbReference type="EMBL" id="JACHVB010000034">
    <property type="protein sequence ID" value="MBC2594731.1"/>
    <property type="molecule type" value="Genomic_DNA"/>
</dbReference>
<keyword evidence="5" id="KW-1185">Reference proteome</keyword>
<accession>A0A842HHL8</accession>